<name>A0ABV9B619_9ACTN</name>
<evidence type="ECO:0000313" key="2">
    <source>
        <dbReference type="EMBL" id="MFC4507165.1"/>
    </source>
</evidence>
<dbReference type="Pfam" id="PF01547">
    <property type="entry name" value="SBP_bac_1"/>
    <property type="match status" value="1"/>
</dbReference>
<accession>A0ABV9B619</accession>
<dbReference type="PANTHER" id="PTHR43649">
    <property type="entry name" value="ARABINOSE-BINDING PROTEIN-RELATED"/>
    <property type="match status" value="1"/>
</dbReference>
<reference evidence="3" key="1">
    <citation type="journal article" date="2019" name="Int. J. Syst. Evol. Microbiol.">
        <title>The Global Catalogue of Microorganisms (GCM) 10K type strain sequencing project: providing services to taxonomists for standard genome sequencing and annotation.</title>
        <authorList>
            <consortium name="The Broad Institute Genomics Platform"/>
            <consortium name="The Broad Institute Genome Sequencing Center for Infectious Disease"/>
            <person name="Wu L."/>
            <person name="Ma J."/>
        </authorList>
    </citation>
    <scope>NUCLEOTIDE SEQUENCE [LARGE SCALE GENOMIC DNA]</scope>
    <source>
        <strain evidence="3">CGMCC 4.7177</strain>
    </source>
</reference>
<dbReference type="PANTHER" id="PTHR43649:SF12">
    <property type="entry name" value="DIACETYLCHITOBIOSE BINDING PROTEIN DASA"/>
    <property type="match status" value="1"/>
</dbReference>
<comment type="caution">
    <text evidence="2">The sequence shown here is derived from an EMBL/GenBank/DDBJ whole genome shotgun (WGS) entry which is preliminary data.</text>
</comment>
<organism evidence="2 3">
    <name type="scientific">Streptomyces vulcanius</name>
    <dbReference type="NCBI Taxonomy" id="1441876"/>
    <lineage>
        <taxon>Bacteria</taxon>
        <taxon>Bacillati</taxon>
        <taxon>Actinomycetota</taxon>
        <taxon>Actinomycetes</taxon>
        <taxon>Kitasatosporales</taxon>
        <taxon>Streptomycetaceae</taxon>
        <taxon>Streptomyces</taxon>
    </lineage>
</organism>
<dbReference type="Proteomes" id="UP001595839">
    <property type="component" value="Unassembled WGS sequence"/>
</dbReference>
<dbReference type="EMBL" id="JBHSFK010000052">
    <property type="protein sequence ID" value="MFC4507165.1"/>
    <property type="molecule type" value="Genomic_DNA"/>
</dbReference>
<proteinExistence type="predicted"/>
<dbReference type="InterPro" id="IPR006059">
    <property type="entry name" value="SBP"/>
</dbReference>
<evidence type="ECO:0000256" key="1">
    <source>
        <dbReference type="SAM" id="SignalP"/>
    </source>
</evidence>
<dbReference type="PROSITE" id="PS51257">
    <property type="entry name" value="PROKAR_LIPOPROTEIN"/>
    <property type="match status" value="1"/>
</dbReference>
<evidence type="ECO:0000313" key="3">
    <source>
        <dbReference type="Proteomes" id="UP001595839"/>
    </source>
</evidence>
<keyword evidence="3" id="KW-1185">Reference proteome</keyword>
<gene>
    <name evidence="2" type="ORF">ACFPIH_48425</name>
</gene>
<keyword evidence="1" id="KW-0732">Signal</keyword>
<feature type="chain" id="PRO_5046163475" evidence="1">
    <location>
        <begin position="25"/>
        <end position="452"/>
    </location>
</feature>
<protein>
    <submittedName>
        <fullName evidence="2">ABC transporter substrate-binding protein</fullName>
    </submittedName>
</protein>
<dbReference type="InterPro" id="IPR050490">
    <property type="entry name" value="Bact_solute-bd_prot1"/>
</dbReference>
<dbReference type="SUPFAM" id="SSF53850">
    <property type="entry name" value="Periplasmic binding protein-like II"/>
    <property type="match status" value="1"/>
</dbReference>
<sequence>MSRSGIRVLGAGLAAMAVVLSACSGGGSSASGGRQTLQLWFWGSSPQQQKTMQQVLVDGFDKSQSKYNLKVTFNNAVDKNVQVALSANEGPDIVYGSGPAFSAAYAVQDKLADMTPYAKKYGWKDRILAPMYESGTVHGKLYSLPNSINNLGVFYNKKVLAELGVGVPATYAELTAVMDKAAKAGMYPSVTGNKGWKPVNQNYISMFLTHVAGGKAVYDALQGKIKWTDPKIVKAVDDSAAFYKKGYLGGKDYANLNFAESMQLLAKGKSPFFFGPTLAFQFASDSFNDATGNTSDLGFAPFPNITPGLPSPSGTLGTTASLSINAHSANKDGAAEVIDYMMSEKFAQQMNRSWPGYWGVPLKNFDLDPASYTGLSKAYVQSVKDTVATVGKGNYGFFAGTFFPPATATAFTDIDGVWLGTESATDFLDKIQTTFAAEKAKGLVPPVPEPAG</sequence>
<dbReference type="Gene3D" id="3.40.190.10">
    <property type="entry name" value="Periplasmic binding protein-like II"/>
    <property type="match status" value="2"/>
</dbReference>
<feature type="signal peptide" evidence="1">
    <location>
        <begin position="1"/>
        <end position="24"/>
    </location>
</feature>
<dbReference type="RefSeq" id="WP_381185327.1">
    <property type="nucleotide sequence ID" value="NZ_JBHSFK010000052.1"/>
</dbReference>